<protein>
    <submittedName>
        <fullName evidence="1">Uncharacterized protein</fullName>
    </submittedName>
</protein>
<name>A0AA97P8H5_PYRO3</name>
<organism evidence="1">
    <name type="scientific">Pyricularia oryzae (strain Y34)</name>
    <name type="common">Rice blast fungus</name>
    <name type="synonym">Magnaporthe oryzae</name>
    <dbReference type="NCBI Taxonomy" id="1143189"/>
    <lineage>
        <taxon>Eukaryota</taxon>
        <taxon>Fungi</taxon>
        <taxon>Dikarya</taxon>
        <taxon>Ascomycota</taxon>
        <taxon>Pezizomycotina</taxon>
        <taxon>Sordariomycetes</taxon>
        <taxon>Sordariomycetidae</taxon>
        <taxon>Magnaporthales</taxon>
        <taxon>Pyriculariaceae</taxon>
        <taxon>Pyricularia</taxon>
    </lineage>
</organism>
<reference evidence="1" key="1">
    <citation type="journal article" date="2012" name="PLoS Genet.">
        <title>Comparative analysis of the genomes of two field isolates of the rice blast fungus Magnaporthe oryzae.</title>
        <authorList>
            <person name="Xue M."/>
            <person name="Yang J."/>
            <person name="Li Z."/>
            <person name="Hu S."/>
            <person name="Yao N."/>
            <person name="Dean R.A."/>
            <person name="Zhao W."/>
            <person name="Shen M."/>
            <person name="Zhang H."/>
            <person name="Li C."/>
            <person name="Liu L."/>
            <person name="Cao L."/>
            <person name="Xu X."/>
            <person name="Xing Y."/>
            <person name="Hsiang T."/>
            <person name="Zhang Z."/>
            <person name="Xu J.R."/>
            <person name="Peng Y.L."/>
        </authorList>
    </citation>
    <scope>NUCLEOTIDE SEQUENCE</scope>
    <source>
        <strain evidence="1">Y34</strain>
    </source>
</reference>
<evidence type="ECO:0000313" key="1">
    <source>
        <dbReference type="EMBL" id="ELQ43915.1"/>
    </source>
</evidence>
<dbReference type="EMBL" id="JH793916">
    <property type="protein sequence ID" value="ELQ43915.1"/>
    <property type="molecule type" value="Genomic_DNA"/>
</dbReference>
<dbReference type="AlphaFoldDB" id="A0AA97P8H5"/>
<dbReference type="Proteomes" id="UP000011086">
    <property type="component" value="Unassembled WGS sequence"/>
</dbReference>
<gene>
    <name evidence="1" type="ORF">OOU_Y34scaffold00126g118</name>
</gene>
<sequence length="50" mass="5864">MLLQLKPRTLKYDNADCVTECREKFYNKVRLASKKHHSAKKNFRRGGPAD</sequence>
<accession>A0AA97P8H5</accession>
<proteinExistence type="predicted"/>